<dbReference type="InterPro" id="IPR014031">
    <property type="entry name" value="Ketoacyl_synth_C"/>
</dbReference>
<proteinExistence type="predicted"/>
<feature type="domain" description="Beta-ketoacyl synthase C-terminal" evidence="2">
    <location>
        <begin position="1"/>
        <end position="32"/>
    </location>
</feature>
<evidence type="ECO:0000313" key="4">
    <source>
        <dbReference type="Proteomes" id="UP000608522"/>
    </source>
</evidence>
<reference evidence="4" key="1">
    <citation type="submission" date="2023-07" db="EMBL/GenBank/DDBJ databases">
        <title>Whole genome shotgun sequence of Streptomyces spororaveus NBRC 15456.</title>
        <authorList>
            <person name="Komaki H."/>
            <person name="Tamura T."/>
        </authorList>
    </citation>
    <scope>NUCLEOTIDE SEQUENCE [LARGE SCALE GENOMIC DNA]</scope>
    <source>
        <strain evidence="4">NBRC 15456</strain>
    </source>
</reference>
<dbReference type="SUPFAM" id="SSF53901">
    <property type="entry name" value="Thiolase-like"/>
    <property type="match status" value="1"/>
</dbReference>
<evidence type="ECO:0000259" key="2">
    <source>
        <dbReference type="Pfam" id="PF02801"/>
    </source>
</evidence>
<keyword evidence="4" id="KW-1185">Reference proteome</keyword>
<dbReference type="Proteomes" id="UP000608522">
    <property type="component" value="Unassembled WGS sequence"/>
</dbReference>
<keyword evidence="1" id="KW-0808">Transferase</keyword>
<dbReference type="EMBL" id="BNED01000005">
    <property type="protein sequence ID" value="GHI80297.1"/>
    <property type="molecule type" value="Genomic_DNA"/>
</dbReference>
<dbReference type="InterPro" id="IPR016039">
    <property type="entry name" value="Thiolase-like"/>
</dbReference>
<accession>A0ABQ3TJX6</accession>
<comment type="caution">
    <text evidence="3">The sequence shown here is derived from an EMBL/GenBank/DDBJ whole genome shotgun (WGS) entry which is preliminary data.</text>
</comment>
<dbReference type="InterPro" id="IPR000794">
    <property type="entry name" value="Beta-ketoacyl_synthase"/>
</dbReference>
<organism evidence="3 4">
    <name type="scientific">Streptomyces spororaveus</name>
    <dbReference type="NCBI Taxonomy" id="284039"/>
    <lineage>
        <taxon>Bacteria</taxon>
        <taxon>Bacillati</taxon>
        <taxon>Actinomycetota</taxon>
        <taxon>Actinomycetes</taxon>
        <taxon>Kitasatosporales</taxon>
        <taxon>Streptomycetaceae</taxon>
        <taxon>Streptomyces</taxon>
    </lineage>
</organism>
<sequence>MTGHLLGGAGGIETVATVLALYNRLAPPTINIDDLDEDIDADIVVGEPRKLPADGPISAINNSFGFGGHNVTLAFRTV</sequence>
<name>A0ABQ3TJX6_9ACTN</name>
<gene>
    <name evidence="3" type="ORF">Sspor_58580</name>
</gene>
<dbReference type="Gene3D" id="3.40.47.10">
    <property type="match status" value="1"/>
</dbReference>
<evidence type="ECO:0000313" key="3">
    <source>
        <dbReference type="EMBL" id="GHI80297.1"/>
    </source>
</evidence>
<dbReference type="Pfam" id="PF02801">
    <property type="entry name" value="Ketoacyl-synt_C"/>
    <property type="match status" value="1"/>
</dbReference>
<evidence type="ECO:0000256" key="1">
    <source>
        <dbReference type="ARBA" id="ARBA00022679"/>
    </source>
</evidence>
<dbReference type="PANTHER" id="PTHR11712:SF336">
    <property type="entry name" value="3-OXOACYL-[ACYL-CARRIER-PROTEIN] SYNTHASE, MITOCHONDRIAL"/>
    <property type="match status" value="1"/>
</dbReference>
<protein>
    <recommendedName>
        <fullName evidence="2">Beta-ketoacyl synthase C-terminal domain-containing protein</fullName>
    </recommendedName>
</protein>
<dbReference type="PANTHER" id="PTHR11712">
    <property type="entry name" value="POLYKETIDE SYNTHASE-RELATED"/>
    <property type="match status" value="1"/>
</dbReference>